<proteinExistence type="predicted"/>
<name>A0A6J6W1D2_9ZZZZ</name>
<feature type="domain" description="ABC transporter" evidence="7">
    <location>
        <begin position="361"/>
        <end position="589"/>
    </location>
</feature>
<evidence type="ECO:0000256" key="3">
    <source>
        <dbReference type="ARBA" id="ARBA00022989"/>
    </source>
</evidence>
<dbReference type="InterPro" id="IPR018490">
    <property type="entry name" value="cNMP-bd_dom_sf"/>
</dbReference>
<dbReference type="PROSITE" id="PS50929">
    <property type="entry name" value="ABC_TM1F"/>
    <property type="match status" value="1"/>
</dbReference>
<organism evidence="9">
    <name type="scientific">freshwater metagenome</name>
    <dbReference type="NCBI Taxonomy" id="449393"/>
    <lineage>
        <taxon>unclassified sequences</taxon>
        <taxon>metagenomes</taxon>
        <taxon>ecological metagenomes</taxon>
    </lineage>
</organism>
<dbReference type="GO" id="GO:0016887">
    <property type="term" value="F:ATP hydrolysis activity"/>
    <property type="evidence" value="ECO:0007669"/>
    <property type="project" value="InterPro"/>
</dbReference>
<dbReference type="InterPro" id="IPR014710">
    <property type="entry name" value="RmlC-like_jellyroll"/>
</dbReference>
<reference evidence="9" key="1">
    <citation type="submission" date="2020-05" db="EMBL/GenBank/DDBJ databases">
        <authorList>
            <person name="Chiriac C."/>
            <person name="Salcher M."/>
            <person name="Ghai R."/>
            <person name="Kavagutti S V."/>
        </authorList>
    </citation>
    <scope>NUCLEOTIDE SEQUENCE</scope>
</reference>
<dbReference type="SUPFAM" id="SSF90123">
    <property type="entry name" value="ABC transporter transmembrane region"/>
    <property type="match status" value="1"/>
</dbReference>
<dbReference type="Gene3D" id="3.40.50.300">
    <property type="entry name" value="P-loop containing nucleotide triphosphate hydrolases"/>
    <property type="match status" value="1"/>
</dbReference>
<dbReference type="InterPro" id="IPR000595">
    <property type="entry name" value="cNMP-bd_dom"/>
</dbReference>
<evidence type="ECO:0000256" key="5">
    <source>
        <dbReference type="SAM" id="Phobius"/>
    </source>
</evidence>
<feature type="transmembrane region" description="Helical" evidence="5">
    <location>
        <begin position="179"/>
        <end position="195"/>
    </location>
</feature>
<sequence length="783" mass="83855">MNANRVEPADSSAHVESEATKSASVTALMRWYAPYLKGHGLLTTGLVLSLIVMLGAAGTLPLVIEHLLKLREEKGVTSTSFIFLMVTLVVLQIAASHKAHLWAHRLSIASAHTLRLKVFAKSLTTEALTQGALVRSSVVLRHSSDVDSISEAFETSAAEGAPAVVRIIQSLILLTWIEWRAGVMMIIATLIFLLYRKLVGKRMRGADQLVNDTNENLASAVDETISGARVIRGLRLQNWHRARFNQFSEEVEEASYLQGTTATRLFTGAELTGLSGLMIVVLFALLIGGAALAGVAAAILYVNEVVSGLEDLPPWLRAVQLASVSQREIDEILLLEDSINVPDATQGESGEARRSAPSPGLSIRRLTKKFDSGLLINDVSISLPTDRVIGVVMPIGSEPDDFLTLLSGEDNPENGRVELDGQDVRMPGISNHLAHVPSEAIAFDDSALNQLRAVDPGLTEDAALALLEVVGLSHLADLQGGLTAPLGHSGSRLTLSERQRFTLAIAVAQKPRVLLLGSLLAFAEPDTALPLLARLRATGIETIILGVKSPELANAVDDMIFSSGGHLFFGTHHELLVSQPSYSSLWEQRLTGGEVDLSALGIPDEAFSALLTRLVTEHYEAGDTIYREGDDADRVLFAISGRIEISTTDSEGSQRRVAVLGPGNHCGDLRLAQGEKRAETATALESCIVRALSREALSAGMSGALDREPDERRIVTTILRNGPATRDEICGLIPDLAPEAIDAALEALIRDAGLVETDGTYSMVMTRTAKRGSAGVLDRLGGF</sequence>
<comment type="subcellular location">
    <subcellularLocation>
        <location evidence="1">Membrane</location>
        <topology evidence="1">Multi-pass membrane protein</topology>
    </subcellularLocation>
</comment>
<evidence type="ECO:0000259" key="6">
    <source>
        <dbReference type="PROSITE" id="PS50042"/>
    </source>
</evidence>
<dbReference type="AlphaFoldDB" id="A0A6J6W1D2"/>
<dbReference type="SUPFAM" id="SSF51206">
    <property type="entry name" value="cAMP-binding domain-like"/>
    <property type="match status" value="1"/>
</dbReference>
<evidence type="ECO:0000256" key="2">
    <source>
        <dbReference type="ARBA" id="ARBA00022692"/>
    </source>
</evidence>
<evidence type="ECO:0000256" key="4">
    <source>
        <dbReference type="ARBA" id="ARBA00023136"/>
    </source>
</evidence>
<dbReference type="Gene3D" id="2.60.120.10">
    <property type="entry name" value="Jelly Rolls"/>
    <property type="match status" value="1"/>
</dbReference>
<dbReference type="Pfam" id="PF00005">
    <property type="entry name" value="ABC_tran"/>
    <property type="match status" value="1"/>
</dbReference>
<dbReference type="GO" id="GO:0015421">
    <property type="term" value="F:ABC-type oligopeptide transporter activity"/>
    <property type="evidence" value="ECO:0007669"/>
    <property type="project" value="TreeGrafter"/>
</dbReference>
<dbReference type="SUPFAM" id="SSF52540">
    <property type="entry name" value="P-loop containing nucleoside triphosphate hydrolases"/>
    <property type="match status" value="1"/>
</dbReference>
<dbReference type="InterPro" id="IPR027417">
    <property type="entry name" value="P-loop_NTPase"/>
</dbReference>
<dbReference type="InterPro" id="IPR011527">
    <property type="entry name" value="ABC1_TM_dom"/>
</dbReference>
<dbReference type="GO" id="GO:0016020">
    <property type="term" value="C:membrane"/>
    <property type="evidence" value="ECO:0007669"/>
    <property type="project" value="UniProtKB-SubCell"/>
</dbReference>
<dbReference type="InterPro" id="IPR003439">
    <property type="entry name" value="ABC_transporter-like_ATP-bd"/>
</dbReference>
<dbReference type="PROSITE" id="PS50893">
    <property type="entry name" value="ABC_TRANSPORTER_2"/>
    <property type="match status" value="1"/>
</dbReference>
<dbReference type="InterPro" id="IPR036640">
    <property type="entry name" value="ABC1_TM_sf"/>
</dbReference>
<dbReference type="InterPro" id="IPR039421">
    <property type="entry name" value="Type_1_exporter"/>
</dbReference>
<dbReference type="PANTHER" id="PTHR43394">
    <property type="entry name" value="ATP-DEPENDENT PERMEASE MDL1, MITOCHONDRIAL"/>
    <property type="match status" value="1"/>
</dbReference>
<evidence type="ECO:0000256" key="1">
    <source>
        <dbReference type="ARBA" id="ARBA00004141"/>
    </source>
</evidence>
<accession>A0A6J6W1D2</accession>
<gene>
    <name evidence="9" type="ORF">UFOPK2925_00631</name>
</gene>
<feature type="transmembrane region" description="Helical" evidence="5">
    <location>
        <begin position="41"/>
        <end position="64"/>
    </location>
</feature>
<keyword evidence="3 5" id="KW-1133">Transmembrane helix</keyword>
<evidence type="ECO:0000259" key="8">
    <source>
        <dbReference type="PROSITE" id="PS50929"/>
    </source>
</evidence>
<keyword evidence="2 5" id="KW-0812">Transmembrane</keyword>
<dbReference type="PANTHER" id="PTHR43394:SF1">
    <property type="entry name" value="ATP-BINDING CASSETTE SUB-FAMILY B MEMBER 10, MITOCHONDRIAL"/>
    <property type="match status" value="1"/>
</dbReference>
<dbReference type="GO" id="GO:0005524">
    <property type="term" value="F:ATP binding"/>
    <property type="evidence" value="ECO:0007669"/>
    <property type="project" value="InterPro"/>
</dbReference>
<evidence type="ECO:0000313" key="9">
    <source>
        <dbReference type="EMBL" id="CAB4777439.1"/>
    </source>
</evidence>
<evidence type="ECO:0000259" key="7">
    <source>
        <dbReference type="PROSITE" id="PS50893"/>
    </source>
</evidence>
<feature type="transmembrane region" description="Helical" evidence="5">
    <location>
        <begin position="76"/>
        <end position="95"/>
    </location>
</feature>
<dbReference type="PROSITE" id="PS50042">
    <property type="entry name" value="CNMP_BINDING_3"/>
    <property type="match status" value="1"/>
</dbReference>
<dbReference type="Gene3D" id="1.20.1560.10">
    <property type="entry name" value="ABC transporter type 1, transmembrane domain"/>
    <property type="match status" value="1"/>
</dbReference>
<dbReference type="SMART" id="SM00100">
    <property type="entry name" value="cNMP"/>
    <property type="match status" value="1"/>
</dbReference>
<dbReference type="Pfam" id="PF00664">
    <property type="entry name" value="ABC_membrane"/>
    <property type="match status" value="1"/>
</dbReference>
<feature type="transmembrane region" description="Helical" evidence="5">
    <location>
        <begin position="274"/>
        <end position="302"/>
    </location>
</feature>
<dbReference type="Pfam" id="PF00027">
    <property type="entry name" value="cNMP_binding"/>
    <property type="match status" value="1"/>
</dbReference>
<dbReference type="CDD" id="cd00038">
    <property type="entry name" value="CAP_ED"/>
    <property type="match status" value="1"/>
</dbReference>
<keyword evidence="4 5" id="KW-0472">Membrane</keyword>
<protein>
    <submittedName>
        <fullName evidence="9">Unannotated protein</fullName>
    </submittedName>
</protein>
<feature type="domain" description="ABC transmembrane type-1" evidence="8">
    <location>
        <begin position="41"/>
        <end position="321"/>
    </location>
</feature>
<dbReference type="EMBL" id="CAEZZU010000075">
    <property type="protein sequence ID" value="CAB4777439.1"/>
    <property type="molecule type" value="Genomic_DNA"/>
</dbReference>
<feature type="domain" description="Cyclic nucleotide-binding" evidence="6">
    <location>
        <begin position="601"/>
        <end position="697"/>
    </location>
</feature>